<comment type="caution">
    <text evidence="1">The sequence shown here is derived from an EMBL/GenBank/DDBJ whole genome shotgun (WGS) entry which is preliminary data.</text>
</comment>
<dbReference type="PANTHER" id="PTHR35290">
    <property type="entry name" value="PROTEIN CASPARIAN STRIP INTEGRITY FACTOR 1-RELATED"/>
    <property type="match status" value="1"/>
</dbReference>
<evidence type="ECO:0000313" key="1">
    <source>
        <dbReference type="EMBL" id="KAG2650542.1"/>
    </source>
</evidence>
<protein>
    <submittedName>
        <fullName evidence="1">Uncharacterized protein</fullName>
    </submittedName>
</protein>
<dbReference type="AlphaFoldDB" id="A0A8T0WN88"/>
<dbReference type="InterPro" id="IPR038974">
    <property type="entry name" value="CIF1/2"/>
</dbReference>
<name>A0A8T0WN88_PANVG</name>
<organism evidence="1 2">
    <name type="scientific">Panicum virgatum</name>
    <name type="common">Blackwell switchgrass</name>
    <dbReference type="NCBI Taxonomy" id="38727"/>
    <lineage>
        <taxon>Eukaryota</taxon>
        <taxon>Viridiplantae</taxon>
        <taxon>Streptophyta</taxon>
        <taxon>Embryophyta</taxon>
        <taxon>Tracheophyta</taxon>
        <taxon>Spermatophyta</taxon>
        <taxon>Magnoliopsida</taxon>
        <taxon>Liliopsida</taxon>
        <taxon>Poales</taxon>
        <taxon>Poaceae</taxon>
        <taxon>PACMAD clade</taxon>
        <taxon>Panicoideae</taxon>
        <taxon>Panicodae</taxon>
        <taxon>Paniceae</taxon>
        <taxon>Panicinae</taxon>
        <taxon>Panicum</taxon>
        <taxon>Panicum sect. Hiantes</taxon>
    </lineage>
</organism>
<dbReference type="EMBL" id="CM029038">
    <property type="protein sequence ID" value="KAG2650542.1"/>
    <property type="molecule type" value="Genomic_DNA"/>
</dbReference>
<accession>A0A8T0WN88</accession>
<proteinExistence type="predicted"/>
<dbReference type="PANTHER" id="PTHR35290:SF2">
    <property type="entry name" value="PROTEIN CASPARIAN STRIP INTEGRITY FACTOR 1"/>
    <property type="match status" value="1"/>
</dbReference>
<sequence>MRILSRSWTFASLFALIIFAYFFSTSFAGRPRSFMTDKDDLRQHGEAAGNGHKQAVAPLVHTRMLNVKINDYGSYDPSPSMDKPHFKLIPN</sequence>
<evidence type="ECO:0000313" key="2">
    <source>
        <dbReference type="Proteomes" id="UP000823388"/>
    </source>
</evidence>
<keyword evidence="2" id="KW-1185">Reference proteome</keyword>
<dbReference type="Proteomes" id="UP000823388">
    <property type="component" value="Chromosome 1N"/>
</dbReference>
<gene>
    <name evidence="1" type="ORF">PVAP13_1NG202000</name>
</gene>
<reference evidence="1" key="1">
    <citation type="submission" date="2020-05" db="EMBL/GenBank/DDBJ databases">
        <title>WGS assembly of Panicum virgatum.</title>
        <authorList>
            <person name="Lovell J.T."/>
            <person name="Jenkins J."/>
            <person name="Shu S."/>
            <person name="Juenger T.E."/>
            <person name="Schmutz J."/>
        </authorList>
    </citation>
    <scope>NUCLEOTIDE SEQUENCE</scope>
    <source>
        <strain evidence="1">AP13</strain>
    </source>
</reference>